<comment type="caution">
    <text evidence="10">The sequence shown here is derived from an EMBL/GenBank/DDBJ whole genome shotgun (WGS) entry which is preliminary data.</text>
</comment>
<keyword evidence="4 10" id="KW-0067">ATP-binding</keyword>
<evidence type="ECO:0000256" key="6">
    <source>
        <dbReference type="ARBA" id="ARBA00023136"/>
    </source>
</evidence>
<evidence type="ECO:0000313" key="10">
    <source>
        <dbReference type="EMBL" id="MBB3862011.1"/>
    </source>
</evidence>
<keyword evidence="6 7" id="KW-0472">Membrane</keyword>
<dbReference type="Gene3D" id="1.20.1560.10">
    <property type="entry name" value="ABC transporter type 1, transmembrane domain"/>
    <property type="match status" value="1"/>
</dbReference>
<evidence type="ECO:0000256" key="2">
    <source>
        <dbReference type="ARBA" id="ARBA00022692"/>
    </source>
</evidence>
<dbReference type="SUPFAM" id="SSF52540">
    <property type="entry name" value="P-loop containing nucleoside triphosphate hydrolases"/>
    <property type="match status" value="1"/>
</dbReference>
<evidence type="ECO:0000256" key="1">
    <source>
        <dbReference type="ARBA" id="ARBA00004651"/>
    </source>
</evidence>
<feature type="domain" description="ABC transmembrane type-1" evidence="9">
    <location>
        <begin position="18"/>
        <end position="265"/>
    </location>
</feature>
<accession>A0A7W5ZXY2</accession>
<evidence type="ECO:0000313" key="11">
    <source>
        <dbReference type="Proteomes" id="UP000562395"/>
    </source>
</evidence>
<dbReference type="GO" id="GO:0016887">
    <property type="term" value="F:ATP hydrolysis activity"/>
    <property type="evidence" value="ECO:0007669"/>
    <property type="project" value="InterPro"/>
</dbReference>
<dbReference type="InterPro" id="IPR017871">
    <property type="entry name" value="ABC_transporter-like_CS"/>
</dbReference>
<keyword evidence="5 7" id="KW-1133">Transmembrane helix</keyword>
<evidence type="ECO:0000256" key="5">
    <source>
        <dbReference type="ARBA" id="ARBA00022989"/>
    </source>
</evidence>
<evidence type="ECO:0000256" key="3">
    <source>
        <dbReference type="ARBA" id="ARBA00022741"/>
    </source>
</evidence>
<protein>
    <submittedName>
        <fullName evidence="10">ATP-binding cassette subfamily C protein CydC</fullName>
    </submittedName>
</protein>
<feature type="domain" description="ABC transporter" evidence="8">
    <location>
        <begin position="306"/>
        <end position="529"/>
    </location>
</feature>
<organism evidence="10 11">
    <name type="scientific">Novosphingobium hassiacum</name>
    <dbReference type="NCBI Taxonomy" id="173676"/>
    <lineage>
        <taxon>Bacteria</taxon>
        <taxon>Pseudomonadati</taxon>
        <taxon>Pseudomonadota</taxon>
        <taxon>Alphaproteobacteria</taxon>
        <taxon>Sphingomonadales</taxon>
        <taxon>Sphingomonadaceae</taxon>
        <taxon>Novosphingobium</taxon>
    </lineage>
</organism>
<keyword evidence="2 7" id="KW-0812">Transmembrane</keyword>
<dbReference type="GO" id="GO:0005886">
    <property type="term" value="C:plasma membrane"/>
    <property type="evidence" value="ECO:0007669"/>
    <property type="project" value="UniProtKB-SubCell"/>
</dbReference>
<evidence type="ECO:0000256" key="7">
    <source>
        <dbReference type="SAM" id="Phobius"/>
    </source>
</evidence>
<dbReference type="Gene3D" id="3.40.50.300">
    <property type="entry name" value="P-loop containing nucleotide triphosphate hydrolases"/>
    <property type="match status" value="1"/>
</dbReference>
<sequence length="532" mass="55500">MKQDILDIAGISQRPTRLTASLVGMIAAITGVALVAISGWFLTGAAIAGAGGIVAVQAFNYLLPSAGIRGLAIARTLSRYFERILGHRAALIGLADLRPLLFARLAGADISEITSRSSGTIAAHLGSDVEALEDLSIRRIAMTAATAGALAGLGAALLAGVAPALMLVLGLALTLLMTRLLAPRLLSRHYRDHGDAVQSLKGLYSEYANSSVELALYGQAERVSRILEVQGLRIDHSRLAIVRGEGLLQGLQLALASLTIAIMLASTLAPLELQALSALAGAGAFEALGSLNHSLLQRARVTAALTRLSAIASLPARAGEAGGRPIPVCATGPSITLGQGNEATTVVAGGRIRVTGASGSGKTRLVMHLVGLRRDAPQSILVGGAKVNELGIDILRNIFAFSAQEAPLIAGTLADNLRLARTGVTEETMWSALEVACLAKTVRAMPEGLETWLGPDGARLSGGQRKRLSLARALVAEKSWLVLDEPSEGLDLATEQQMTSKLDAWLRETGTGLVLVNHRSGLDWLAKDVFKL</sequence>
<name>A0A7W5ZXY2_9SPHN</name>
<dbReference type="InterPro" id="IPR003439">
    <property type="entry name" value="ABC_transporter-like_ATP-bd"/>
</dbReference>
<proteinExistence type="predicted"/>
<dbReference type="Pfam" id="PF00005">
    <property type="entry name" value="ABC_tran"/>
    <property type="match status" value="1"/>
</dbReference>
<evidence type="ECO:0000259" key="9">
    <source>
        <dbReference type="PROSITE" id="PS50929"/>
    </source>
</evidence>
<dbReference type="PROSITE" id="PS50929">
    <property type="entry name" value="ABC_TM1F"/>
    <property type="match status" value="1"/>
</dbReference>
<dbReference type="GO" id="GO:0005524">
    <property type="term" value="F:ATP binding"/>
    <property type="evidence" value="ECO:0007669"/>
    <property type="project" value="UniProtKB-KW"/>
</dbReference>
<reference evidence="10 11" key="1">
    <citation type="submission" date="2020-08" db="EMBL/GenBank/DDBJ databases">
        <title>Genomic Encyclopedia of Type Strains, Phase IV (KMG-IV): sequencing the most valuable type-strain genomes for metagenomic binning, comparative biology and taxonomic classification.</title>
        <authorList>
            <person name="Goeker M."/>
        </authorList>
    </citation>
    <scope>NUCLEOTIDE SEQUENCE [LARGE SCALE GENOMIC DNA]</scope>
    <source>
        <strain evidence="10 11">DSM 14552</strain>
    </source>
</reference>
<dbReference type="PROSITE" id="PS00211">
    <property type="entry name" value="ABC_TRANSPORTER_1"/>
    <property type="match status" value="1"/>
</dbReference>
<gene>
    <name evidence="10" type="ORF">GGQ88_003305</name>
</gene>
<dbReference type="PROSITE" id="PS50893">
    <property type="entry name" value="ABC_TRANSPORTER_2"/>
    <property type="match status" value="1"/>
</dbReference>
<dbReference type="InterPro" id="IPR011527">
    <property type="entry name" value="ABC1_TM_dom"/>
</dbReference>
<dbReference type="GO" id="GO:0015421">
    <property type="term" value="F:ABC-type oligopeptide transporter activity"/>
    <property type="evidence" value="ECO:0007669"/>
    <property type="project" value="TreeGrafter"/>
</dbReference>
<keyword evidence="11" id="KW-1185">Reference proteome</keyword>
<dbReference type="AlphaFoldDB" id="A0A7W5ZXY2"/>
<comment type="subcellular location">
    <subcellularLocation>
        <location evidence="1">Cell membrane</location>
        <topology evidence="1">Multi-pass membrane protein</topology>
    </subcellularLocation>
</comment>
<feature type="transmembrane region" description="Helical" evidence="7">
    <location>
        <begin position="46"/>
        <end position="63"/>
    </location>
</feature>
<evidence type="ECO:0000259" key="8">
    <source>
        <dbReference type="PROSITE" id="PS50893"/>
    </source>
</evidence>
<dbReference type="InterPro" id="IPR036640">
    <property type="entry name" value="ABC1_TM_sf"/>
</dbReference>
<dbReference type="SUPFAM" id="SSF90123">
    <property type="entry name" value="ABC transporter transmembrane region"/>
    <property type="match status" value="1"/>
</dbReference>
<dbReference type="EMBL" id="JACICY010000009">
    <property type="protein sequence ID" value="MBB3862011.1"/>
    <property type="molecule type" value="Genomic_DNA"/>
</dbReference>
<dbReference type="RefSeq" id="WP_183614514.1">
    <property type="nucleotide sequence ID" value="NZ_JACICY010000009.1"/>
</dbReference>
<dbReference type="PANTHER" id="PTHR43394:SF1">
    <property type="entry name" value="ATP-BINDING CASSETTE SUB-FAMILY B MEMBER 10, MITOCHONDRIAL"/>
    <property type="match status" value="1"/>
</dbReference>
<dbReference type="InterPro" id="IPR027417">
    <property type="entry name" value="P-loop_NTPase"/>
</dbReference>
<evidence type="ECO:0000256" key="4">
    <source>
        <dbReference type="ARBA" id="ARBA00022840"/>
    </source>
</evidence>
<dbReference type="InterPro" id="IPR039421">
    <property type="entry name" value="Type_1_exporter"/>
</dbReference>
<feature type="transmembrane region" description="Helical" evidence="7">
    <location>
        <begin position="20"/>
        <end position="40"/>
    </location>
</feature>
<keyword evidence="3" id="KW-0547">Nucleotide-binding</keyword>
<dbReference type="Proteomes" id="UP000562395">
    <property type="component" value="Unassembled WGS sequence"/>
</dbReference>
<dbReference type="PANTHER" id="PTHR43394">
    <property type="entry name" value="ATP-DEPENDENT PERMEASE MDL1, MITOCHONDRIAL"/>
    <property type="match status" value="1"/>
</dbReference>